<evidence type="ECO:0000313" key="3">
    <source>
        <dbReference type="Proteomes" id="UP000785679"/>
    </source>
</evidence>
<feature type="compositionally biased region" description="Polar residues" evidence="1">
    <location>
        <begin position="352"/>
        <end position="361"/>
    </location>
</feature>
<evidence type="ECO:0000256" key="1">
    <source>
        <dbReference type="SAM" id="MobiDB-lite"/>
    </source>
</evidence>
<dbReference type="AlphaFoldDB" id="A0A8J8P488"/>
<proteinExistence type="predicted"/>
<name>A0A8J8P488_HALGN</name>
<dbReference type="EMBL" id="RRYP01000819">
    <property type="protein sequence ID" value="TNV86817.1"/>
    <property type="molecule type" value="Genomic_DNA"/>
</dbReference>
<organism evidence="2 3">
    <name type="scientific">Halteria grandinella</name>
    <dbReference type="NCBI Taxonomy" id="5974"/>
    <lineage>
        <taxon>Eukaryota</taxon>
        <taxon>Sar</taxon>
        <taxon>Alveolata</taxon>
        <taxon>Ciliophora</taxon>
        <taxon>Intramacronucleata</taxon>
        <taxon>Spirotrichea</taxon>
        <taxon>Stichotrichia</taxon>
        <taxon>Sporadotrichida</taxon>
        <taxon>Halteriidae</taxon>
        <taxon>Halteria</taxon>
    </lineage>
</organism>
<gene>
    <name evidence="2" type="ORF">FGO68_gene14494</name>
</gene>
<reference evidence="2" key="1">
    <citation type="submission" date="2019-06" db="EMBL/GenBank/DDBJ databases">
        <authorList>
            <person name="Zheng W."/>
        </authorList>
    </citation>
    <scope>NUCLEOTIDE SEQUENCE</scope>
    <source>
        <strain evidence="2">QDHG01</strain>
    </source>
</reference>
<comment type="caution">
    <text evidence="2">The sequence shown here is derived from an EMBL/GenBank/DDBJ whole genome shotgun (WGS) entry which is preliminary data.</text>
</comment>
<evidence type="ECO:0000313" key="2">
    <source>
        <dbReference type="EMBL" id="TNV86817.1"/>
    </source>
</evidence>
<dbReference type="Proteomes" id="UP000785679">
    <property type="component" value="Unassembled WGS sequence"/>
</dbReference>
<accession>A0A8J8P488</accession>
<feature type="region of interest" description="Disordered" evidence="1">
    <location>
        <begin position="338"/>
        <end position="361"/>
    </location>
</feature>
<sequence>MLRPSMFSEKIGGTIAQNQQSGISNKIALILQGTQGNQDEIAMKEIKITVNKKKVQTLDWLLSRGPIASKNRFKEYLSEGELIQAFKVYRYLCANCAKIFQKILIVEESLANLTGTQTRISTRENPISYLGKITDLFKPSNNCPDTPTRCPYCDELAYLLLSTSMLMGDNRLLADASQHCCCMVEDKASKSIIGQLNNAVASLEKTPLHNQYHQIDSIAGVQFDATQLEFLQHATLEVNLSDNNLTQMQSLAAIAVLRQTQDNLDLPPNKYESRQSFSTFLGNNPSRVQGISLKEKATLESRLASEMHILKTYTEKLIDVRQQVRTATVLLLGDASQVNTQTTSSGKRRAKQTTTAEDNNSLRQQSLVYSLDTKHRMTGACCQIQHFLTPEGDPAFKSDSRQCLHYNKLLMRNIIDNKMKKNKTFFEMKIMNNEQTQAHHWVTKKDQSPKREVQYATQGTGVREGILFQKLEPKEDRQ</sequence>
<keyword evidence="3" id="KW-1185">Reference proteome</keyword>
<protein>
    <submittedName>
        <fullName evidence="2">Uncharacterized protein</fullName>
    </submittedName>
</protein>